<dbReference type="RefSeq" id="XP_008025591.1">
    <property type="nucleotide sequence ID" value="XM_008027400.1"/>
</dbReference>
<evidence type="ECO:0008006" key="5">
    <source>
        <dbReference type="Google" id="ProtNLM"/>
    </source>
</evidence>
<accession>R0IQU6</accession>
<evidence type="ECO:0000313" key="4">
    <source>
        <dbReference type="Proteomes" id="UP000016935"/>
    </source>
</evidence>
<dbReference type="PANTHER" id="PTHR33604">
    <property type="entry name" value="OSJNBA0004B13.7 PROTEIN"/>
    <property type="match status" value="1"/>
</dbReference>
<dbReference type="eggNOG" id="ENOG502QPYF">
    <property type="taxonomic scope" value="Eukaryota"/>
</dbReference>
<dbReference type="AlphaFoldDB" id="R0IQU6"/>
<dbReference type="GeneID" id="19405787"/>
<dbReference type="EMBL" id="KB908592">
    <property type="protein sequence ID" value="EOA87071.1"/>
    <property type="molecule type" value="Genomic_DNA"/>
</dbReference>
<reference evidence="3 4" key="1">
    <citation type="journal article" date="2012" name="PLoS Pathog.">
        <title>Diverse lifestyles and strategies of plant pathogenesis encoded in the genomes of eighteen Dothideomycetes fungi.</title>
        <authorList>
            <person name="Ohm R.A."/>
            <person name="Feau N."/>
            <person name="Henrissat B."/>
            <person name="Schoch C.L."/>
            <person name="Horwitz B.A."/>
            <person name="Barry K.W."/>
            <person name="Condon B.J."/>
            <person name="Copeland A.C."/>
            <person name="Dhillon B."/>
            <person name="Glaser F."/>
            <person name="Hesse C.N."/>
            <person name="Kosti I."/>
            <person name="LaButti K."/>
            <person name="Lindquist E.A."/>
            <person name="Lucas S."/>
            <person name="Salamov A.A."/>
            <person name="Bradshaw R.E."/>
            <person name="Ciuffetti L."/>
            <person name="Hamelin R.C."/>
            <person name="Kema G.H.J."/>
            <person name="Lawrence C."/>
            <person name="Scott J.A."/>
            <person name="Spatafora J.W."/>
            <person name="Turgeon B.G."/>
            <person name="de Wit P.J.G.M."/>
            <person name="Zhong S."/>
            <person name="Goodwin S.B."/>
            <person name="Grigoriev I.V."/>
        </authorList>
    </citation>
    <scope>NUCLEOTIDE SEQUENCE [LARGE SCALE GENOMIC DNA]</scope>
    <source>
        <strain evidence="4">28A</strain>
    </source>
</reference>
<keyword evidence="2" id="KW-0812">Transmembrane</keyword>
<feature type="region of interest" description="Disordered" evidence="1">
    <location>
        <begin position="1"/>
        <end position="20"/>
    </location>
</feature>
<dbReference type="PANTHER" id="PTHR33604:SF3">
    <property type="entry name" value="OSJNBA0004B13.7 PROTEIN"/>
    <property type="match status" value="1"/>
</dbReference>
<dbReference type="OrthoDB" id="5397682at2759"/>
<gene>
    <name evidence="3" type="ORF">SETTUDRAFT_89589</name>
</gene>
<dbReference type="Proteomes" id="UP000016935">
    <property type="component" value="Unassembled WGS sequence"/>
</dbReference>
<sequence length="741" mass="83401">MYRKTILPTDEELGKKDDDHRFKPARKPGWLIWNQPVRWRRRRILLAVTGLVLLYYLFQGTAHGRAESALRQYPSQFGRPITPTYEKPTVDEDEPTGAPPGIQKPRRGDAAPHAYDGQIRYFRLASTLRSDASRTSGYEKKNQNIIFAMSSLKSASTLLAMACDMAKLNRNYVHAVFMGRDNIPLEDLLHINGIDTASCSVTWHDARPDYTEYSTDARAESAVKGAMAHINSFLHPQAAIIDDSSSENAFFVRGMTSKTDALQMALIQVPKDKLQDLTWVTRLDSASLKHWHDPIVDILIQVPPGSSSVLRLLQSIKDADYSGLRPPRITIELPAELDLSVKERIESFKWPPNSDEHTVGGGLVIRRRIANHHDSQEAAAIRFLELFYPANPSKSHVLLLCPQAQVARQYFHFVHYMVYEYKYSIFGAPESGGLMGVSLELPLTHLDNKKKLQPPTIKDMHNDQYKVSYPNAKDAPFLWQAPNSHATLFFGDKWAELHSFLSKRVTKRQALKKSVSRAKLVSETQPAWTEYMLELMRARGYSLLYPAMTSDAFVTIHNELYQAPEEFRVPPPTAGQEAQVPEKEDVFVRTGESRRAPPTVERHMVAGAVPLHEALPFDGNLPNIADLPRLLYDGQKIHPANVSIIAQSFADEFRQEIGGCRMVKGKHRKRVTGEAGDLFCFGNESEEDWEKDITREAEMFNAPIDDELEKLLVIDGRPPPSKTTSTTARAATRTAVVAAGV</sequence>
<keyword evidence="4" id="KW-1185">Reference proteome</keyword>
<reference evidence="3 4" key="2">
    <citation type="journal article" date="2013" name="PLoS Genet.">
        <title>Comparative genome structure, secondary metabolite, and effector coding capacity across Cochliobolus pathogens.</title>
        <authorList>
            <person name="Condon B.J."/>
            <person name="Leng Y."/>
            <person name="Wu D."/>
            <person name="Bushley K.E."/>
            <person name="Ohm R.A."/>
            <person name="Otillar R."/>
            <person name="Martin J."/>
            <person name="Schackwitz W."/>
            <person name="Grimwood J."/>
            <person name="MohdZainudin N."/>
            <person name="Xue C."/>
            <person name="Wang R."/>
            <person name="Manning V.A."/>
            <person name="Dhillon B."/>
            <person name="Tu Z.J."/>
            <person name="Steffenson B.J."/>
            <person name="Salamov A."/>
            <person name="Sun H."/>
            <person name="Lowry S."/>
            <person name="LaButti K."/>
            <person name="Han J."/>
            <person name="Copeland A."/>
            <person name="Lindquist E."/>
            <person name="Barry K."/>
            <person name="Schmutz J."/>
            <person name="Baker S.E."/>
            <person name="Ciuffetti L.M."/>
            <person name="Grigoriev I.V."/>
            <person name="Zhong S."/>
            <person name="Turgeon B.G."/>
        </authorList>
    </citation>
    <scope>NUCLEOTIDE SEQUENCE [LARGE SCALE GENOMIC DNA]</scope>
    <source>
        <strain evidence="4">28A</strain>
    </source>
</reference>
<proteinExistence type="predicted"/>
<name>R0IQU6_EXST2</name>
<dbReference type="HOGENOM" id="CLU_018583_0_0_1"/>
<evidence type="ECO:0000313" key="3">
    <source>
        <dbReference type="EMBL" id="EOA87071.1"/>
    </source>
</evidence>
<keyword evidence="2" id="KW-0472">Membrane</keyword>
<protein>
    <recommendedName>
        <fullName evidence="5">Glycosyltransferase 2</fullName>
    </recommendedName>
</protein>
<evidence type="ECO:0000256" key="2">
    <source>
        <dbReference type="SAM" id="Phobius"/>
    </source>
</evidence>
<keyword evidence="2" id="KW-1133">Transmembrane helix</keyword>
<feature type="transmembrane region" description="Helical" evidence="2">
    <location>
        <begin position="44"/>
        <end position="62"/>
    </location>
</feature>
<organism evidence="3 4">
    <name type="scientific">Exserohilum turcicum (strain 28A)</name>
    <name type="common">Northern leaf blight fungus</name>
    <name type="synonym">Setosphaeria turcica</name>
    <dbReference type="NCBI Taxonomy" id="671987"/>
    <lineage>
        <taxon>Eukaryota</taxon>
        <taxon>Fungi</taxon>
        <taxon>Dikarya</taxon>
        <taxon>Ascomycota</taxon>
        <taxon>Pezizomycotina</taxon>
        <taxon>Dothideomycetes</taxon>
        <taxon>Pleosporomycetidae</taxon>
        <taxon>Pleosporales</taxon>
        <taxon>Pleosporineae</taxon>
        <taxon>Pleosporaceae</taxon>
        <taxon>Exserohilum</taxon>
    </lineage>
</organism>
<dbReference type="STRING" id="671987.R0IQU6"/>
<feature type="region of interest" description="Disordered" evidence="1">
    <location>
        <begin position="77"/>
        <end position="111"/>
    </location>
</feature>
<evidence type="ECO:0000256" key="1">
    <source>
        <dbReference type="SAM" id="MobiDB-lite"/>
    </source>
</evidence>